<gene>
    <name evidence="4" type="ORF">LY89DRAFT_770578</name>
</gene>
<evidence type="ECO:0000313" key="4">
    <source>
        <dbReference type="EMBL" id="KUJ21316.1"/>
    </source>
</evidence>
<dbReference type="PANTHER" id="PTHR11820:SF86">
    <property type="entry name" value="FUMARYLACETOACETATE HYDROLASE FAMILY PROTEIN (AFU_ORTHOLOGUE AFUA_7G07000)"/>
    <property type="match status" value="1"/>
</dbReference>
<accession>A0A194XMG3</accession>
<dbReference type="GeneID" id="28831584"/>
<evidence type="ECO:0000259" key="3">
    <source>
        <dbReference type="Pfam" id="PF01557"/>
    </source>
</evidence>
<dbReference type="GO" id="GO:0018773">
    <property type="term" value="F:acetylpyruvate hydrolase activity"/>
    <property type="evidence" value="ECO:0007669"/>
    <property type="project" value="TreeGrafter"/>
</dbReference>
<dbReference type="EMBL" id="KQ947408">
    <property type="protein sequence ID" value="KUJ21316.1"/>
    <property type="molecule type" value="Genomic_DNA"/>
</dbReference>
<evidence type="ECO:0000313" key="5">
    <source>
        <dbReference type="Proteomes" id="UP000070700"/>
    </source>
</evidence>
<dbReference type="RefSeq" id="XP_018075671.1">
    <property type="nucleotide sequence ID" value="XM_018221858.1"/>
</dbReference>
<dbReference type="OrthoDB" id="411064at2759"/>
<evidence type="ECO:0000256" key="2">
    <source>
        <dbReference type="ARBA" id="ARBA00022723"/>
    </source>
</evidence>
<organism evidence="4 5">
    <name type="scientific">Mollisia scopiformis</name>
    <name type="common">Conifer needle endophyte fungus</name>
    <name type="synonym">Phialocephala scopiformis</name>
    <dbReference type="NCBI Taxonomy" id="149040"/>
    <lineage>
        <taxon>Eukaryota</taxon>
        <taxon>Fungi</taxon>
        <taxon>Dikarya</taxon>
        <taxon>Ascomycota</taxon>
        <taxon>Pezizomycotina</taxon>
        <taxon>Leotiomycetes</taxon>
        <taxon>Helotiales</taxon>
        <taxon>Mollisiaceae</taxon>
        <taxon>Mollisia</taxon>
    </lineage>
</organism>
<protein>
    <submittedName>
        <fullName evidence="4">2-hydroxyhepta-2,4-diene-1,7-dioate isomerase</fullName>
    </submittedName>
</protein>
<dbReference type="InterPro" id="IPR036663">
    <property type="entry name" value="Fumarylacetoacetase_C_sf"/>
</dbReference>
<name>A0A194XMG3_MOLSC</name>
<feature type="domain" description="Fumarylacetoacetase-like C-terminal" evidence="3">
    <location>
        <begin position="68"/>
        <end position="275"/>
    </location>
</feature>
<dbReference type="InterPro" id="IPR011234">
    <property type="entry name" value="Fumarylacetoacetase-like_C"/>
</dbReference>
<dbReference type="STRING" id="149040.A0A194XMG3"/>
<dbReference type="SUPFAM" id="SSF56529">
    <property type="entry name" value="FAH"/>
    <property type="match status" value="1"/>
</dbReference>
<sequence length="278" mass="30264">MVPWDSLIRFAGEDSAEYWAALAMDEMPKVGLQLEGFASIEDLESNKGAKKVTVKKLLAPTPNQTDPIYCIGLNYRNHAEEAGLTIPANPPMWYKPAAALSNPDEDVPFPLCTQSNFPDYEGELTVILRGPIKTISKADAAPSILGYTVGNDLTARLFQDPKRSGGQYTFAKAFDKFAPLGPRLVHPSKFKPGEATVTTRLNGKVMQNSPLDFIVSVEDLVHFLAQGTTVPYGSAIMTGTAAGVGWFHKPQVSLKDGDVVEVEIQPIGILKNKIVFEK</sequence>
<dbReference type="KEGG" id="psco:LY89DRAFT_770578"/>
<dbReference type="Pfam" id="PF01557">
    <property type="entry name" value="FAA_hydrolase"/>
    <property type="match status" value="1"/>
</dbReference>
<comment type="similarity">
    <text evidence="1">Belongs to the FAH family.</text>
</comment>
<keyword evidence="4" id="KW-0413">Isomerase</keyword>
<proteinExistence type="inferred from homology"/>
<dbReference type="FunFam" id="3.90.850.10:FF:000002">
    <property type="entry name" value="2-hydroxyhepta-2,4-diene-1,7-dioate isomerase"/>
    <property type="match status" value="1"/>
</dbReference>
<dbReference type="Proteomes" id="UP000070700">
    <property type="component" value="Unassembled WGS sequence"/>
</dbReference>
<dbReference type="GO" id="GO:0046872">
    <property type="term" value="F:metal ion binding"/>
    <property type="evidence" value="ECO:0007669"/>
    <property type="project" value="UniProtKB-KW"/>
</dbReference>
<evidence type="ECO:0000256" key="1">
    <source>
        <dbReference type="ARBA" id="ARBA00010211"/>
    </source>
</evidence>
<dbReference type="GO" id="GO:0006107">
    <property type="term" value="P:oxaloacetate metabolic process"/>
    <property type="evidence" value="ECO:0007669"/>
    <property type="project" value="UniProtKB-ARBA"/>
</dbReference>
<dbReference type="AlphaFoldDB" id="A0A194XMG3"/>
<dbReference type="PANTHER" id="PTHR11820">
    <property type="entry name" value="ACYLPYRUVASE"/>
    <property type="match status" value="1"/>
</dbReference>
<reference evidence="4 5" key="1">
    <citation type="submission" date="2015-10" db="EMBL/GenBank/DDBJ databases">
        <title>Full genome of DAOMC 229536 Phialocephala scopiformis, a fungal endophyte of spruce producing the potent anti-insectan compound rugulosin.</title>
        <authorList>
            <consortium name="DOE Joint Genome Institute"/>
            <person name="Walker A.K."/>
            <person name="Frasz S.L."/>
            <person name="Seifert K.A."/>
            <person name="Miller J.D."/>
            <person name="Mondo S.J."/>
            <person name="Labutti K."/>
            <person name="Lipzen A."/>
            <person name="Dockter R."/>
            <person name="Kennedy M."/>
            <person name="Grigoriev I.V."/>
            <person name="Spatafora J.W."/>
        </authorList>
    </citation>
    <scope>NUCLEOTIDE SEQUENCE [LARGE SCALE GENOMIC DNA]</scope>
    <source>
        <strain evidence="4 5">CBS 120377</strain>
    </source>
</reference>
<dbReference type="Gene3D" id="3.90.850.10">
    <property type="entry name" value="Fumarylacetoacetase-like, C-terminal domain"/>
    <property type="match status" value="1"/>
</dbReference>
<dbReference type="GO" id="GO:0050163">
    <property type="term" value="F:oxaloacetate tautomerase activity"/>
    <property type="evidence" value="ECO:0007669"/>
    <property type="project" value="UniProtKB-ARBA"/>
</dbReference>
<keyword evidence="2" id="KW-0479">Metal-binding</keyword>
<dbReference type="InParanoid" id="A0A194XMG3"/>
<keyword evidence="5" id="KW-1185">Reference proteome</keyword>